<evidence type="ECO:0000313" key="1">
    <source>
        <dbReference type="EMBL" id="MCS3904404.1"/>
    </source>
</evidence>
<dbReference type="EMBL" id="JANUCT010000022">
    <property type="protein sequence ID" value="MCS3904404.1"/>
    <property type="molecule type" value="Genomic_DNA"/>
</dbReference>
<proteinExistence type="predicted"/>
<accession>A0AAE3L1Q1</accession>
<sequence length="99" mass="10871">MSDDPSPDDLPPEARPAYEAYLAMSETKQAYFSFMVELDEKYKQGGEATIAENLKLEQLLDAHDEQVKAFNKAMADCKNMDAAVRNQLIAAMGGGKPGQ</sequence>
<comment type="caution">
    <text evidence="1">The sequence shown here is derived from an EMBL/GenBank/DDBJ whole genome shotgun (WGS) entry which is preliminary data.</text>
</comment>
<keyword evidence="2" id="KW-1185">Reference proteome</keyword>
<organism evidence="1 2">
    <name type="scientific">Methylohalomonas lacus</name>
    <dbReference type="NCBI Taxonomy" id="398773"/>
    <lineage>
        <taxon>Bacteria</taxon>
        <taxon>Pseudomonadati</taxon>
        <taxon>Pseudomonadota</taxon>
        <taxon>Gammaproteobacteria</taxon>
        <taxon>Methylohalomonadales</taxon>
        <taxon>Methylohalomonadaceae</taxon>
        <taxon>Methylohalomonas</taxon>
    </lineage>
</organism>
<protein>
    <submittedName>
        <fullName evidence="1">Uncharacterized protein</fullName>
    </submittedName>
</protein>
<dbReference type="AlphaFoldDB" id="A0AAE3L1Q1"/>
<evidence type="ECO:0000313" key="2">
    <source>
        <dbReference type="Proteomes" id="UP001204445"/>
    </source>
</evidence>
<reference evidence="1" key="1">
    <citation type="submission" date="2022-08" db="EMBL/GenBank/DDBJ databases">
        <title>Genomic Encyclopedia of Type Strains, Phase III (KMG-III): the genomes of soil and plant-associated and newly described type strains.</title>
        <authorList>
            <person name="Whitman W."/>
        </authorList>
    </citation>
    <scope>NUCLEOTIDE SEQUENCE</scope>
    <source>
        <strain evidence="1">HMT 1</strain>
    </source>
</reference>
<dbReference type="RefSeq" id="WP_259057296.1">
    <property type="nucleotide sequence ID" value="NZ_JANUCT010000022.1"/>
</dbReference>
<gene>
    <name evidence="1" type="ORF">J2T55_002440</name>
</gene>
<name>A0AAE3L1Q1_9GAMM</name>
<dbReference type="Proteomes" id="UP001204445">
    <property type="component" value="Unassembled WGS sequence"/>
</dbReference>